<keyword evidence="3" id="KW-0732">Signal</keyword>
<name>A0A9Q4AXL8_SALAG</name>
<feature type="region of interest" description="Disordered" evidence="2">
    <location>
        <begin position="34"/>
        <end position="55"/>
    </location>
</feature>
<evidence type="ECO:0000256" key="3">
    <source>
        <dbReference type="SAM" id="SignalP"/>
    </source>
</evidence>
<organism evidence="4 5">
    <name type="scientific">Salipaludibacillus agaradhaerens</name>
    <name type="common">Bacillus agaradhaerens</name>
    <dbReference type="NCBI Taxonomy" id="76935"/>
    <lineage>
        <taxon>Bacteria</taxon>
        <taxon>Bacillati</taxon>
        <taxon>Bacillota</taxon>
        <taxon>Bacilli</taxon>
        <taxon>Bacillales</taxon>
        <taxon>Bacillaceae</taxon>
    </lineage>
</organism>
<protein>
    <submittedName>
        <fullName evidence="4">Endolytic transglycosylase MltG</fullName>
    </submittedName>
</protein>
<accession>A0A9Q4AXL8</accession>
<keyword evidence="1" id="KW-0175">Coiled coil</keyword>
<gene>
    <name evidence="4" type="ORF">HXA33_00375</name>
</gene>
<feature type="signal peptide" evidence="3">
    <location>
        <begin position="1"/>
        <end position="27"/>
    </location>
</feature>
<keyword evidence="5" id="KW-1185">Reference proteome</keyword>
<comment type="caution">
    <text evidence="4">The sequence shown here is derived from an EMBL/GenBank/DDBJ whole genome shotgun (WGS) entry which is preliminary data.</text>
</comment>
<dbReference type="AlphaFoldDB" id="A0A9Q4AXL8"/>
<dbReference type="Gene3D" id="3.30.1490.480">
    <property type="entry name" value="Endolytic murein transglycosylase"/>
    <property type="match status" value="1"/>
</dbReference>
<sequence>MTRSKLRSTAVGILIATIALAPFIIFADDNSDAATDEGQVNEEQPDKEDSHEENGSEVLVTEQDMLQYIEENDLVALTAAKFEELQEDIDRLSELEDELAVLQEETEAASVDDEGEESTSDSDDVHRLYLVIGSGMSAGEIANVLEETNIISSASDFRKYIENNDLESAIKSGQFMLDSTMSVSEIVGKIT</sequence>
<feature type="coiled-coil region" evidence="1">
    <location>
        <begin position="75"/>
        <end position="112"/>
    </location>
</feature>
<evidence type="ECO:0000313" key="4">
    <source>
        <dbReference type="EMBL" id="MCR6095001.1"/>
    </source>
</evidence>
<proteinExistence type="predicted"/>
<evidence type="ECO:0000256" key="1">
    <source>
        <dbReference type="SAM" id="Coils"/>
    </source>
</evidence>
<feature type="compositionally biased region" description="Acidic residues" evidence="2">
    <location>
        <begin position="34"/>
        <end position="46"/>
    </location>
</feature>
<evidence type="ECO:0000313" key="5">
    <source>
        <dbReference type="Proteomes" id="UP001057753"/>
    </source>
</evidence>
<dbReference type="RefSeq" id="WP_257819625.1">
    <property type="nucleotide sequence ID" value="NZ_JABXYM010000001.1"/>
</dbReference>
<feature type="chain" id="PRO_5040172631" evidence="3">
    <location>
        <begin position="28"/>
        <end position="191"/>
    </location>
</feature>
<reference evidence="4" key="1">
    <citation type="submission" date="2020-06" db="EMBL/GenBank/DDBJ databases">
        <title>Insight into the genomes of haloalkaliphilic bacilli from Kenyan soda lakes.</title>
        <authorList>
            <person name="Mwirichia R."/>
            <person name="Villamizar G.C."/>
            <person name="Poehlein A."/>
            <person name="Mugweru J."/>
            <person name="Kipnyargis A."/>
            <person name="Kiplimo D."/>
            <person name="Orwa P."/>
            <person name="Daniel R."/>
        </authorList>
    </citation>
    <scope>NUCLEOTIDE SEQUENCE</scope>
    <source>
        <strain evidence="4">B1096_S55</strain>
    </source>
</reference>
<dbReference type="EMBL" id="JABXYM010000001">
    <property type="protein sequence ID" value="MCR6095001.1"/>
    <property type="molecule type" value="Genomic_DNA"/>
</dbReference>
<evidence type="ECO:0000256" key="2">
    <source>
        <dbReference type="SAM" id="MobiDB-lite"/>
    </source>
</evidence>
<dbReference type="Proteomes" id="UP001057753">
    <property type="component" value="Unassembled WGS sequence"/>
</dbReference>